<dbReference type="Proteomes" id="UP001558652">
    <property type="component" value="Unassembled WGS sequence"/>
</dbReference>
<name>A0ABD0Z5X3_9HEMI</name>
<keyword evidence="2" id="KW-1185">Reference proteome</keyword>
<accession>A0ABD0Z5X3</accession>
<sequence>MCAAKLHNMADCGKELDEGEPRLNDILTGLDNELKGMVASLLSQASTFSERMIQLENRMNSLQEAVDVRLFSDTGTQRRREGEGECEWMMRKDGTALRVQCVQVLEKLPTCRGAGASSALGWVARLSRALRSAKVDRADWLPLAASRLRGRAALWWSGQPSRRLHTWDAFVPAFLGWAGQNTTPTRYPPIYNPFLPLYTPESTNNKRNTRSRPPECEYHRETPREVIEDTAYLSRKCVT</sequence>
<protein>
    <submittedName>
        <fullName evidence="1">Uncharacterized protein</fullName>
    </submittedName>
</protein>
<comment type="caution">
    <text evidence="1">The sequence shown here is derived from an EMBL/GenBank/DDBJ whole genome shotgun (WGS) entry which is preliminary data.</text>
</comment>
<proteinExistence type="predicted"/>
<evidence type="ECO:0000313" key="2">
    <source>
        <dbReference type="Proteomes" id="UP001558652"/>
    </source>
</evidence>
<gene>
    <name evidence="1" type="ORF">AAG570_009349</name>
</gene>
<evidence type="ECO:0000313" key="1">
    <source>
        <dbReference type="EMBL" id="KAL1137653.1"/>
    </source>
</evidence>
<organism evidence="1 2">
    <name type="scientific">Ranatra chinensis</name>
    <dbReference type="NCBI Taxonomy" id="642074"/>
    <lineage>
        <taxon>Eukaryota</taxon>
        <taxon>Metazoa</taxon>
        <taxon>Ecdysozoa</taxon>
        <taxon>Arthropoda</taxon>
        <taxon>Hexapoda</taxon>
        <taxon>Insecta</taxon>
        <taxon>Pterygota</taxon>
        <taxon>Neoptera</taxon>
        <taxon>Paraneoptera</taxon>
        <taxon>Hemiptera</taxon>
        <taxon>Heteroptera</taxon>
        <taxon>Panheteroptera</taxon>
        <taxon>Nepomorpha</taxon>
        <taxon>Nepidae</taxon>
        <taxon>Ranatrinae</taxon>
        <taxon>Ranatra</taxon>
    </lineage>
</organism>
<dbReference type="AlphaFoldDB" id="A0ABD0Z5X3"/>
<reference evidence="1 2" key="1">
    <citation type="submission" date="2024-07" db="EMBL/GenBank/DDBJ databases">
        <title>Chromosome-level genome assembly of the water stick insect Ranatra chinensis (Heteroptera: Nepidae).</title>
        <authorList>
            <person name="Liu X."/>
        </authorList>
    </citation>
    <scope>NUCLEOTIDE SEQUENCE [LARGE SCALE GENOMIC DNA]</scope>
    <source>
        <strain evidence="1">Cailab_2021Rc</strain>
        <tissue evidence="1">Muscle</tissue>
    </source>
</reference>
<dbReference type="EMBL" id="JBFDAA010000004">
    <property type="protein sequence ID" value="KAL1137653.1"/>
    <property type="molecule type" value="Genomic_DNA"/>
</dbReference>